<dbReference type="AlphaFoldDB" id="A0A7C8HEH3"/>
<dbReference type="PANTHER" id="PTHR12714">
    <property type="entry name" value="PROTEIN-S ISOPRENYLCYSTEINE O-METHYLTRANSFERASE"/>
    <property type="match status" value="1"/>
</dbReference>
<evidence type="ECO:0000313" key="6">
    <source>
        <dbReference type="EMBL" id="KAE9634076.1"/>
    </source>
</evidence>
<evidence type="ECO:0000256" key="2">
    <source>
        <dbReference type="ARBA" id="ARBA00022692"/>
    </source>
</evidence>
<feature type="transmembrane region" description="Helical" evidence="5">
    <location>
        <begin position="181"/>
        <end position="199"/>
    </location>
</feature>
<dbReference type="Pfam" id="PF04191">
    <property type="entry name" value="PEMT"/>
    <property type="match status" value="1"/>
</dbReference>
<dbReference type="PANTHER" id="PTHR12714:SF9">
    <property type="entry name" value="PROTEIN-S-ISOPRENYLCYSTEINE O-METHYLTRANSFERASE"/>
    <property type="match status" value="1"/>
</dbReference>
<feature type="transmembrane region" description="Helical" evidence="5">
    <location>
        <begin position="32"/>
        <end position="52"/>
    </location>
</feature>
<proteinExistence type="predicted"/>
<feature type="transmembrane region" description="Helical" evidence="5">
    <location>
        <begin position="114"/>
        <end position="134"/>
    </location>
</feature>
<evidence type="ECO:0000256" key="5">
    <source>
        <dbReference type="SAM" id="Phobius"/>
    </source>
</evidence>
<dbReference type="GO" id="GO:0016740">
    <property type="term" value="F:transferase activity"/>
    <property type="evidence" value="ECO:0007669"/>
    <property type="project" value="UniProtKB-ARBA"/>
</dbReference>
<accession>A0A7C8HEH3</accession>
<protein>
    <submittedName>
        <fullName evidence="6">DUF1295 domain-containing protein</fullName>
    </submittedName>
</protein>
<comment type="caution">
    <text evidence="6">The sequence shown here is derived from an EMBL/GenBank/DDBJ whole genome shotgun (WGS) entry which is preliminary data.</text>
</comment>
<keyword evidence="2 5" id="KW-0812">Transmembrane</keyword>
<gene>
    <name evidence="6" type="ORF">GND95_08110</name>
</gene>
<dbReference type="EMBL" id="WSLF01000006">
    <property type="protein sequence ID" value="KAE9634076.1"/>
    <property type="molecule type" value="Genomic_DNA"/>
</dbReference>
<evidence type="ECO:0000256" key="1">
    <source>
        <dbReference type="ARBA" id="ARBA00004127"/>
    </source>
</evidence>
<sequence>MDYNLSKYMNIYSYVCWDTASALPKSCNQGGIFMNMLQIFAIIILLIFYGVSMIKLIAQRRKGIQTIQLGIGSKDKKTLLVEKLLKFAFILIALIELASILLNTNSFFPGNIRIVGLALTFTGTLVFIIAMLTMRDSWRAGIPAEDKTEIVTSGIYSISRNPAFFGFDLTYIGFYLAFDNLLLLVATLFVITIIHLQILEEEKFLTYRFGEKYLEYKKRVGRYLKLSPFRL</sequence>
<keyword evidence="4 5" id="KW-0472">Membrane</keyword>
<dbReference type="Proteomes" id="UP000483018">
    <property type="component" value="Unassembled WGS sequence"/>
</dbReference>
<comment type="subcellular location">
    <subcellularLocation>
        <location evidence="1">Endomembrane system</location>
        <topology evidence="1">Multi-pass membrane protein</topology>
    </subcellularLocation>
</comment>
<organism evidence="6 7">
    <name type="scientific">Defluviitalea raffinosedens</name>
    <dbReference type="NCBI Taxonomy" id="1450156"/>
    <lineage>
        <taxon>Bacteria</taxon>
        <taxon>Bacillati</taxon>
        <taxon>Bacillota</taxon>
        <taxon>Clostridia</taxon>
        <taxon>Lachnospirales</taxon>
        <taxon>Defluviitaleaceae</taxon>
        <taxon>Defluviitalea</taxon>
    </lineage>
</organism>
<dbReference type="InterPro" id="IPR007318">
    <property type="entry name" value="Phopholipid_MeTrfase"/>
</dbReference>
<keyword evidence="7" id="KW-1185">Reference proteome</keyword>
<evidence type="ECO:0000313" key="7">
    <source>
        <dbReference type="Proteomes" id="UP000483018"/>
    </source>
</evidence>
<evidence type="ECO:0000256" key="3">
    <source>
        <dbReference type="ARBA" id="ARBA00022989"/>
    </source>
</evidence>
<dbReference type="GO" id="GO:0012505">
    <property type="term" value="C:endomembrane system"/>
    <property type="evidence" value="ECO:0007669"/>
    <property type="project" value="UniProtKB-SubCell"/>
</dbReference>
<name>A0A7C8HEH3_9FIRM</name>
<evidence type="ECO:0000256" key="4">
    <source>
        <dbReference type="ARBA" id="ARBA00023136"/>
    </source>
</evidence>
<keyword evidence="3 5" id="KW-1133">Transmembrane helix</keyword>
<dbReference type="Gene3D" id="1.20.120.1630">
    <property type="match status" value="1"/>
</dbReference>
<feature type="transmembrane region" description="Helical" evidence="5">
    <location>
        <begin position="84"/>
        <end position="102"/>
    </location>
</feature>
<reference evidence="6 7" key="1">
    <citation type="submission" date="2019-12" db="EMBL/GenBank/DDBJ databases">
        <title>Defluviitalea raffinosedens, isolated from a biogas fermenter, genome sequencing and characterization.</title>
        <authorList>
            <person name="Rettenmaier R."/>
            <person name="Schneider M."/>
            <person name="Neuhaus K."/>
            <person name="Liebl W."/>
            <person name="Zverlov V."/>
        </authorList>
    </citation>
    <scope>NUCLEOTIDE SEQUENCE [LARGE SCALE GENOMIC DNA]</scope>
    <source>
        <strain evidence="6 7">249c-K6</strain>
    </source>
</reference>